<evidence type="ECO:0000256" key="4">
    <source>
        <dbReference type="ARBA" id="ARBA00022475"/>
    </source>
</evidence>
<feature type="coiled-coil region" evidence="16">
    <location>
        <begin position="62"/>
        <end position="96"/>
    </location>
</feature>
<dbReference type="Proteomes" id="UP000309133">
    <property type="component" value="Unassembled WGS sequence"/>
</dbReference>
<dbReference type="PANTHER" id="PTHR33445">
    <property type="entry name" value="ATP SYNTHASE SUBUNIT B', CHLOROPLASTIC"/>
    <property type="match status" value="1"/>
</dbReference>
<dbReference type="InterPro" id="IPR002146">
    <property type="entry name" value="ATP_synth_b/b'su_bac/chlpt"/>
</dbReference>
<dbReference type="InterPro" id="IPR005864">
    <property type="entry name" value="ATP_synth_F0_bsu_bac"/>
</dbReference>
<dbReference type="HAMAP" id="MF_01398">
    <property type="entry name" value="ATP_synth_b_bprime"/>
    <property type="match status" value="1"/>
</dbReference>
<keyword evidence="18" id="KW-1185">Reference proteome</keyword>
<reference evidence="17 18" key="1">
    <citation type="submission" date="2019-04" db="EMBL/GenBank/DDBJ databases">
        <authorList>
            <person name="Jiang L."/>
        </authorList>
    </citation>
    <scope>NUCLEOTIDE SEQUENCE [LARGE SCALE GENOMIC DNA]</scope>
    <source>
        <strain evidence="17 18">YIM 131853</strain>
    </source>
</reference>
<dbReference type="InterPro" id="IPR028987">
    <property type="entry name" value="ATP_synth_B-like_membr_sf"/>
</dbReference>
<dbReference type="GO" id="GO:0005886">
    <property type="term" value="C:plasma membrane"/>
    <property type="evidence" value="ECO:0007669"/>
    <property type="project" value="UniProtKB-SubCell"/>
</dbReference>
<dbReference type="NCBIfam" id="TIGR01144">
    <property type="entry name" value="ATP_synt_b"/>
    <property type="match status" value="1"/>
</dbReference>
<comment type="subcellular location">
    <subcellularLocation>
        <location evidence="1 14">Cell membrane</location>
        <topology evidence="1 14">Single-pass membrane protein</topology>
    </subcellularLocation>
</comment>
<evidence type="ECO:0000313" key="17">
    <source>
        <dbReference type="EMBL" id="THG31492.1"/>
    </source>
</evidence>
<keyword evidence="6 14" id="KW-0812">Transmembrane</keyword>
<dbReference type="GO" id="GO:0046933">
    <property type="term" value="F:proton-transporting ATP synthase activity, rotational mechanism"/>
    <property type="evidence" value="ECO:0007669"/>
    <property type="project" value="UniProtKB-UniRule"/>
</dbReference>
<protein>
    <recommendedName>
        <fullName evidence="14">ATP synthase subunit b</fullName>
    </recommendedName>
    <alternativeName>
        <fullName evidence="14">ATP synthase F(0) sector subunit b</fullName>
    </alternativeName>
    <alternativeName>
        <fullName evidence="14">ATPase subunit I</fullName>
    </alternativeName>
    <alternativeName>
        <fullName evidence="14">F-type ATPase subunit b</fullName>
        <shortName evidence="14">F-ATPase subunit b</shortName>
    </alternativeName>
</protein>
<proteinExistence type="inferred from homology"/>
<dbReference type="OrthoDB" id="5243563at2"/>
<comment type="similarity">
    <text evidence="2 14 15">Belongs to the ATPase B chain family.</text>
</comment>
<dbReference type="AlphaFoldDB" id="A0A4S4FNN8"/>
<evidence type="ECO:0000256" key="7">
    <source>
        <dbReference type="ARBA" id="ARBA00022781"/>
    </source>
</evidence>
<evidence type="ECO:0000256" key="5">
    <source>
        <dbReference type="ARBA" id="ARBA00022547"/>
    </source>
</evidence>
<evidence type="ECO:0000256" key="2">
    <source>
        <dbReference type="ARBA" id="ARBA00005513"/>
    </source>
</evidence>
<sequence length="192" mass="20702">MPIAFLTAATEEEAVNPLIPEPYDIIWSLVVFAIVAFFFIRYVLPRVQKVLDDRTTQIQGGIEKAEKAQEAAADALDKYTQQLAEARIEAGRIREQAREDGKKILAELREQALAEAARITASAQATIEAERQAAVTSLRAEVGSLAIDLASGVVGESLSDDKKAAALVDRFLADLEASETSASTTSARKARG</sequence>
<keyword evidence="3 14" id="KW-0813">Transport</keyword>
<comment type="subunit">
    <text evidence="13 14">F-type ATPases have 2 components, F(1) - the catalytic core - and F(0) - the membrane proton channel. F(1) has five subunits: alpha(3), beta(3), gamma(1), delta(1), epsilon(1). F(0) has three main subunits: a(1), b(2) and c(10-14). The alpha and beta chains form an alternating ring which encloses part of the gamma chain. F(1) is attached to F(0) by a central stalk formed by the gamma and epsilon chains, while a peripheral stalk is formed by the delta and b chains.</text>
</comment>
<accession>A0A4S4FNN8</accession>
<dbReference type="InterPro" id="IPR050059">
    <property type="entry name" value="ATP_synthase_B_chain"/>
</dbReference>
<evidence type="ECO:0000256" key="12">
    <source>
        <dbReference type="ARBA" id="ARBA00025198"/>
    </source>
</evidence>
<dbReference type="NCBIfam" id="NF004412">
    <property type="entry name" value="PRK05759.1-3"/>
    <property type="match status" value="1"/>
</dbReference>
<evidence type="ECO:0000256" key="16">
    <source>
        <dbReference type="SAM" id="Coils"/>
    </source>
</evidence>
<keyword evidence="16" id="KW-0175">Coiled coil</keyword>
<keyword evidence="5 14" id="KW-0138">CF(0)</keyword>
<evidence type="ECO:0000256" key="1">
    <source>
        <dbReference type="ARBA" id="ARBA00004162"/>
    </source>
</evidence>
<evidence type="ECO:0000256" key="15">
    <source>
        <dbReference type="RuleBase" id="RU003848"/>
    </source>
</evidence>
<evidence type="ECO:0000256" key="11">
    <source>
        <dbReference type="ARBA" id="ARBA00023310"/>
    </source>
</evidence>
<evidence type="ECO:0000256" key="13">
    <source>
        <dbReference type="ARBA" id="ARBA00025830"/>
    </source>
</evidence>
<dbReference type="CDD" id="cd06503">
    <property type="entry name" value="ATP-synt_Fo_b"/>
    <property type="match status" value="1"/>
</dbReference>
<comment type="caution">
    <text evidence="17">The sequence shown here is derived from an EMBL/GenBank/DDBJ whole genome shotgun (WGS) entry which is preliminary data.</text>
</comment>
<keyword evidence="9 14" id="KW-0406">Ion transport</keyword>
<feature type="transmembrane region" description="Helical" evidence="14">
    <location>
        <begin position="25"/>
        <end position="44"/>
    </location>
</feature>
<keyword evidence="10 14" id="KW-0472">Membrane</keyword>
<dbReference type="EMBL" id="SSSM01000003">
    <property type="protein sequence ID" value="THG31492.1"/>
    <property type="molecule type" value="Genomic_DNA"/>
</dbReference>
<evidence type="ECO:0000256" key="9">
    <source>
        <dbReference type="ARBA" id="ARBA00023065"/>
    </source>
</evidence>
<keyword evidence="8 14" id="KW-1133">Transmembrane helix</keyword>
<evidence type="ECO:0000256" key="6">
    <source>
        <dbReference type="ARBA" id="ARBA00022692"/>
    </source>
</evidence>
<comment type="function">
    <text evidence="12 14">F(1)F(0) ATP synthase produces ATP from ADP in the presence of a proton or sodium gradient. F-type ATPases consist of two structural domains, F(1) containing the extramembraneous catalytic core and F(0) containing the membrane proton channel, linked together by a central stalk and a peripheral stalk. During catalysis, ATP synthesis in the catalytic domain of F(1) is coupled via a rotary mechanism of the central stalk subunits to proton translocation.</text>
</comment>
<dbReference type="PANTHER" id="PTHR33445:SF1">
    <property type="entry name" value="ATP SYNTHASE SUBUNIT B"/>
    <property type="match status" value="1"/>
</dbReference>
<dbReference type="Gene3D" id="1.20.5.620">
    <property type="entry name" value="F1F0 ATP synthase subunit B, membrane domain"/>
    <property type="match status" value="1"/>
</dbReference>
<evidence type="ECO:0000313" key="18">
    <source>
        <dbReference type="Proteomes" id="UP000309133"/>
    </source>
</evidence>
<evidence type="ECO:0000256" key="14">
    <source>
        <dbReference type="HAMAP-Rule" id="MF_01398"/>
    </source>
</evidence>
<keyword evidence="11 14" id="KW-0066">ATP synthesis</keyword>
<gene>
    <name evidence="14" type="primary">atpF</name>
    <name evidence="17" type="ORF">E6C64_05265</name>
</gene>
<dbReference type="Pfam" id="PF00430">
    <property type="entry name" value="ATP-synt_B"/>
    <property type="match status" value="1"/>
</dbReference>
<comment type="function">
    <text evidence="14">Component of the F(0) channel, it forms part of the peripheral stalk, linking F(1) to F(0).</text>
</comment>
<dbReference type="GO" id="GO:0045259">
    <property type="term" value="C:proton-transporting ATP synthase complex"/>
    <property type="evidence" value="ECO:0007669"/>
    <property type="project" value="UniProtKB-KW"/>
</dbReference>
<keyword evidence="4 14" id="KW-1003">Cell membrane</keyword>
<dbReference type="GO" id="GO:0046961">
    <property type="term" value="F:proton-transporting ATPase activity, rotational mechanism"/>
    <property type="evidence" value="ECO:0007669"/>
    <property type="project" value="TreeGrafter"/>
</dbReference>
<organism evidence="17 18">
    <name type="scientific">Naasia lichenicola</name>
    <dbReference type="NCBI Taxonomy" id="2565933"/>
    <lineage>
        <taxon>Bacteria</taxon>
        <taxon>Bacillati</taxon>
        <taxon>Actinomycetota</taxon>
        <taxon>Actinomycetes</taxon>
        <taxon>Micrococcales</taxon>
        <taxon>Microbacteriaceae</taxon>
        <taxon>Naasia</taxon>
    </lineage>
</organism>
<evidence type="ECO:0000256" key="8">
    <source>
        <dbReference type="ARBA" id="ARBA00022989"/>
    </source>
</evidence>
<keyword evidence="7 14" id="KW-0375">Hydrogen ion transport</keyword>
<dbReference type="RefSeq" id="WP_136426612.1">
    <property type="nucleotide sequence ID" value="NZ_SSSM01000003.1"/>
</dbReference>
<dbReference type="SUPFAM" id="SSF81573">
    <property type="entry name" value="F1F0 ATP synthase subunit B, membrane domain"/>
    <property type="match status" value="1"/>
</dbReference>
<evidence type="ECO:0000256" key="3">
    <source>
        <dbReference type="ARBA" id="ARBA00022448"/>
    </source>
</evidence>
<name>A0A4S4FNN8_9MICO</name>
<evidence type="ECO:0000256" key="10">
    <source>
        <dbReference type="ARBA" id="ARBA00023136"/>
    </source>
</evidence>